<dbReference type="GO" id="GO:0006886">
    <property type="term" value="P:intracellular protein transport"/>
    <property type="evidence" value="ECO:0007669"/>
    <property type="project" value="TreeGrafter"/>
</dbReference>
<dbReference type="Proteomes" id="UP001217582">
    <property type="component" value="Chromosome 7"/>
</dbReference>
<dbReference type="GO" id="GO:0032266">
    <property type="term" value="F:phosphatidylinositol-3-phosphate binding"/>
    <property type="evidence" value="ECO:0007669"/>
    <property type="project" value="TreeGrafter"/>
</dbReference>
<organism evidence="3 4">
    <name type="scientific">Malassezia arunalokei</name>
    <dbReference type="NCBI Taxonomy" id="1514897"/>
    <lineage>
        <taxon>Eukaryota</taxon>
        <taxon>Fungi</taxon>
        <taxon>Dikarya</taxon>
        <taxon>Basidiomycota</taxon>
        <taxon>Ustilaginomycotina</taxon>
        <taxon>Malasseziomycetes</taxon>
        <taxon>Malasseziales</taxon>
        <taxon>Malasseziaceae</taxon>
        <taxon>Malassezia</taxon>
    </lineage>
</organism>
<dbReference type="GO" id="GO:0030905">
    <property type="term" value="C:retromer, tubulation complex"/>
    <property type="evidence" value="ECO:0007669"/>
    <property type="project" value="TreeGrafter"/>
</dbReference>
<dbReference type="AlphaFoldDB" id="A0AAJ5Z7H8"/>
<feature type="region of interest" description="Disordered" evidence="1">
    <location>
        <begin position="444"/>
        <end position="570"/>
    </location>
</feature>
<dbReference type="PANTHER" id="PTHR47433">
    <property type="entry name" value="VACUOLAR PROTEIN SORTING-ASSOCIATED PROTEIN 17"/>
    <property type="match status" value="1"/>
</dbReference>
<dbReference type="GO" id="GO:0005829">
    <property type="term" value="C:cytosol"/>
    <property type="evidence" value="ECO:0007669"/>
    <property type="project" value="GOC"/>
</dbReference>
<dbReference type="InterPro" id="IPR015404">
    <property type="entry name" value="Vps5_C"/>
</dbReference>
<protein>
    <submittedName>
        <fullName evidence="3">Vacuolar protein sorting-associated protein 17</fullName>
    </submittedName>
</protein>
<dbReference type="PANTHER" id="PTHR47433:SF1">
    <property type="entry name" value="VACUOLAR PROTEIN SORTING-ASSOCIATED PROTEIN 17"/>
    <property type="match status" value="1"/>
</dbReference>
<dbReference type="Gene3D" id="1.20.1270.60">
    <property type="entry name" value="Arfaptin homology (AH) domain/BAR domain"/>
    <property type="match status" value="1"/>
</dbReference>
<evidence type="ECO:0000259" key="2">
    <source>
        <dbReference type="Pfam" id="PF09325"/>
    </source>
</evidence>
<feature type="compositionally biased region" description="Basic and acidic residues" evidence="1">
    <location>
        <begin position="483"/>
        <end position="503"/>
    </location>
</feature>
<dbReference type="GO" id="GO:0005768">
    <property type="term" value="C:endosome"/>
    <property type="evidence" value="ECO:0007669"/>
    <property type="project" value="TreeGrafter"/>
</dbReference>
<dbReference type="InterPro" id="IPR053055">
    <property type="entry name" value="VPS17"/>
</dbReference>
<name>A0AAJ5Z7H8_9BASI</name>
<feature type="compositionally biased region" description="Low complexity" evidence="1">
    <location>
        <begin position="519"/>
        <end position="542"/>
    </location>
</feature>
<keyword evidence="4" id="KW-1185">Reference proteome</keyword>
<reference evidence="3 4" key="1">
    <citation type="submission" date="2023-03" db="EMBL/GenBank/DDBJ databases">
        <title>Mating type loci evolution in Malassezia.</title>
        <authorList>
            <person name="Coelho M.A."/>
        </authorList>
    </citation>
    <scope>NUCLEOTIDE SEQUENCE [LARGE SCALE GENOMIC DNA]</scope>
    <source>
        <strain evidence="3 4">CBS 13387</strain>
    </source>
</reference>
<dbReference type="EMBL" id="CP119922">
    <property type="protein sequence ID" value="WFD17329.1"/>
    <property type="molecule type" value="Genomic_DNA"/>
</dbReference>
<dbReference type="Pfam" id="PF09325">
    <property type="entry name" value="Vps5"/>
    <property type="match status" value="1"/>
</dbReference>
<sequence length="570" mass="62856">MTTPPAPPSRDERAAWYLRFEHVVVTRSVHGVGVQFDCATNIPSFHRTSYEGVQRTYAELARYFLALTCHGPRVIVPALPLPTPWMVRASSELEDLHVRLRRWFAYLAQDSVLRMHRETLRFVEADYSYEPLRPDDTAPAPLVKQFGRMDAHIRSLQHVWDGSVWETEPEAAPPTRGLPRLFRTNVAPRRETPAALVPAPSAAPTSVAVSDPDPHFSLARSDITRLEKQLADVSLASAGVSKARQDVNKALDDLVRQLPGLATLEEARPASLRGRLPRTLRSAHTHLQHMVHTSAALMYADQVTLGDAMAYYAHTMRMARQTLQERMSVVAERALARRVVANKQQDAQQLQYGRHPHPDRIDAAKEEVQEAQQQLSALDDYLAKVHDSLQDSLQRHSIHTHQDLLASIERHACTSRSMEQRLADELACLAEACRASAADAQQAAHEAAHAPRRITPAQAAAARMTGRSVPEQPDAVADPPVQRNDDERGPEEALGDEPGHETEAPGPETDAPGDEPSPETEAAGSEAETPTTSAAAPSSFPSLVFQRDRERGPWTRLSASDAAQALGGPW</sequence>
<evidence type="ECO:0000313" key="3">
    <source>
        <dbReference type="EMBL" id="WFD17329.1"/>
    </source>
</evidence>
<accession>A0AAJ5Z7H8</accession>
<dbReference type="InterPro" id="IPR027267">
    <property type="entry name" value="AH/BAR_dom_sf"/>
</dbReference>
<gene>
    <name evidence="3" type="primary">VPS17</name>
    <name evidence="3" type="ORF">MARU1_003379</name>
</gene>
<evidence type="ECO:0000256" key="1">
    <source>
        <dbReference type="SAM" id="MobiDB-lite"/>
    </source>
</evidence>
<feature type="domain" description="Sorting nexin/Vps5-like C-terminal" evidence="2">
    <location>
        <begin position="206"/>
        <end position="410"/>
    </location>
</feature>
<dbReference type="GO" id="GO:0042147">
    <property type="term" value="P:retrograde transport, endosome to Golgi"/>
    <property type="evidence" value="ECO:0007669"/>
    <property type="project" value="TreeGrafter"/>
</dbReference>
<proteinExistence type="predicted"/>
<dbReference type="CDD" id="cd07596">
    <property type="entry name" value="BAR_SNX"/>
    <property type="match status" value="1"/>
</dbReference>
<evidence type="ECO:0000313" key="4">
    <source>
        <dbReference type="Proteomes" id="UP001217582"/>
    </source>
</evidence>